<evidence type="ECO:0000256" key="7">
    <source>
        <dbReference type="ARBA" id="ARBA00022833"/>
    </source>
</evidence>
<keyword evidence="9" id="KW-0238">DNA-binding</keyword>
<dbReference type="GO" id="GO:0000978">
    <property type="term" value="F:RNA polymerase II cis-regulatory region sequence-specific DNA binding"/>
    <property type="evidence" value="ECO:0007669"/>
    <property type="project" value="TreeGrafter"/>
</dbReference>
<feature type="domain" description="C2H2-type" evidence="13">
    <location>
        <begin position="39"/>
        <end position="66"/>
    </location>
</feature>
<evidence type="ECO:0000313" key="14">
    <source>
        <dbReference type="EMBL" id="CAL4114333.1"/>
    </source>
</evidence>
<keyword evidence="7" id="KW-0862">Zinc</keyword>
<dbReference type="InterPro" id="IPR036236">
    <property type="entry name" value="Znf_C2H2_sf"/>
</dbReference>
<dbReference type="InterPro" id="IPR013087">
    <property type="entry name" value="Znf_C2H2_type"/>
</dbReference>
<feature type="domain" description="C2H2-type" evidence="13">
    <location>
        <begin position="11"/>
        <end position="38"/>
    </location>
</feature>
<dbReference type="PROSITE" id="PS00028">
    <property type="entry name" value="ZINC_FINGER_C2H2_1"/>
    <property type="match status" value="2"/>
</dbReference>
<keyword evidence="6 12" id="KW-0863">Zinc-finger</keyword>
<evidence type="ECO:0000313" key="15">
    <source>
        <dbReference type="Proteomes" id="UP001497623"/>
    </source>
</evidence>
<dbReference type="FunFam" id="3.30.160.60:FF:000630">
    <property type="entry name" value="Zinc finger protein 180"/>
    <property type="match status" value="1"/>
</dbReference>
<accession>A0AAV2R891</accession>
<comment type="caution">
    <text evidence="14">The sequence shown here is derived from an EMBL/GenBank/DDBJ whole genome shotgun (WGS) entry which is preliminary data.</text>
</comment>
<keyword evidence="10" id="KW-0804">Transcription</keyword>
<keyword evidence="15" id="KW-1185">Reference proteome</keyword>
<dbReference type="FunFam" id="3.30.160.60:FF:001266">
    <property type="entry name" value="Zinc finger protein 662"/>
    <property type="match status" value="1"/>
</dbReference>
<protein>
    <recommendedName>
        <fullName evidence="13">C2H2-type domain-containing protein</fullName>
    </recommendedName>
</protein>
<evidence type="ECO:0000256" key="1">
    <source>
        <dbReference type="ARBA" id="ARBA00003767"/>
    </source>
</evidence>
<keyword evidence="4" id="KW-0479">Metal-binding</keyword>
<dbReference type="PROSITE" id="PS50157">
    <property type="entry name" value="ZINC_FINGER_C2H2_2"/>
    <property type="match status" value="2"/>
</dbReference>
<dbReference type="GO" id="GO:0008270">
    <property type="term" value="F:zinc ion binding"/>
    <property type="evidence" value="ECO:0007669"/>
    <property type="project" value="UniProtKB-KW"/>
</dbReference>
<sequence length="116" mass="13655">HLKTHFGEKPYQCSQCDKTFMKNSDLITHLKTHTVEEPYQCSHCDKIFMNTGDLITHINTHTVENLCQYKHSDRDLKQIDNLDHEDKPYQSRQCEKTLSHFVNVLNKQLQPLMGNI</sequence>
<dbReference type="GO" id="GO:0000981">
    <property type="term" value="F:DNA-binding transcription factor activity, RNA polymerase II-specific"/>
    <property type="evidence" value="ECO:0007669"/>
    <property type="project" value="TreeGrafter"/>
</dbReference>
<proteinExistence type="inferred from homology"/>
<evidence type="ECO:0000256" key="5">
    <source>
        <dbReference type="ARBA" id="ARBA00022737"/>
    </source>
</evidence>
<dbReference type="PANTHER" id="PTHR23226:SF416">
    <property type="entry name" value="FI01424P"/>
    <property type="match status" value="1"/>
</dbReference>
<evidence type="ECO:0000256" key="8">
    <source>
        <dbReference type="ARBA" id="ARBA00023015"/>
    </source>
</evidence>
<dbReference type="Proteomes" id="UP001497623">
    <property type="component" value="Unassembled WGS sequence"/>
</dbReference>
<evidence type="ECO:0000256" key="12">
    <source>
        <dbReference type="PROSITE-ProRule" id="PRU00042"/>
    </source>
</evidence>
<evidence type="ECO:0000256" key="3">
    <source>
        <dbReference type="ARBA" id="ARBA00006991"/>
    </source>
</evidence>
<evidence type="ECO:0000256" key="4">
    <source>
        <dbReference type="ARBA" id="ARBA00022723"/>
    </source>
</evidence>
<keyword evidence="8" id="KW-0805">Transcription regulation</keyword>
<comment type="subcellular location">
    <subcellularLocation>
        <location evidence="2">Nucleus</location>
    </subcellularLocation>
</comment>
<evidence type="ECO:0000256" key="9">
    <source>
        <dbReference type="ARBA" id="ARBA00023125"/>
    </source>
</evidence>
<keyword evidence="11" id="KW-0539">Nucleus</keyword>
<dbReference type="SMART" id="SM00355">
    <property type="entry name" value="ZnF_C2H2"/>
    <property type="match status" value="2"/>
</dbReference>
<feature type="non-terminal residue" evidence="14">
    <location>
        <position position="116"/>
    </location>
</feature>
<dbReference type="PANTHER" id="PTHR23226">
    <property type="entry name" value="ZINC FINGER AND SCAN DOMAIN-CONTAINING"/>
    <property type="match status" value="1"/>
</dbReference>
<evidence type="ECO:0000259" key="13">
    <source>
        <dbReference type="PROSITE" id="PS50157"/>
    </source>
</evidence>
<feature type="non-terminal residue" evidence="14">
    <location>
        <position position="1"/>
    </location>
</feature>
<name>A0AAV2R891_MEGNR</name>
<dbReference type="GO" id="GO:0005634">
    <property type="term" value="C:nucleus"/>
    <property type="evidence" value="ECO:0007669"/>
    <property type="project" value="UniProtKB-SubCell"/>
</dbReference>
<dbReference type="EMBL" id="CAXKWB010015750">
    <property type="protein sequence ID" value="CAL4114333.1"/>
    <property type="molecule type" value="Genomic_DNA"/>
</dbReference>
<dbReference type="AlphaFoldDB" id="A0AAV2R891"/>
<keyword evidence="5" id="KW-0677">Repeat</keyword>
<reference evidence="14 15" key="1">
    <citation type="submission" date="2024-05" db="EMBL/GenBank/DDBJ databases">
        <authorList>
            <person name="Wallberg A."/>
        </authorList>
    </citation>
    <scope>NUCLEOTIDE SEQUENCE [LARGE SCALE GENOMIC DNA]</scope>
</reference>
<dbReference type="Gene3D" id="3.30.160.60">
    <property type="entry name" value="Classic Zinc Finger"/>
    <property type="match status" value="2"/>
</dbReference>
<evidence type="ECO:0000256" key="6">
    <source>
        <dbReference type="ARBA" id="ARBA00022771"/>
    </source>
</evidence>
<organism evidence="14 15">
    <name type="scientific">Meganyctiphanes norvegica</name>
    <name type="common">Northern krill</name>
    <name type="synonym">Thysanopoda norvegica</name>
    <dbReference type="NCBI Taxonomy" id="48144"/>
    <lineage>
        <taxon>Eukaryota</taxon>
        <taxon>Metazoa</taxon>
        <taxon>Ecdysozoa</taxon>
        <taxon>Arthropoda</taxon>
        <taxon>Crustacea</taxon>
        <taxon>Multicrustacea</taxon>
        <taxon>Malacostraca</taxon>
        <taxon>Eumalacostraca</taxon>
        <taxon>Eucarida</taxon>
        <taxon>Euphausiacea</taxon>
        <taxon>Euphausiidae</taxon>
        <taxon>Meganyctiphanes</taxon>
    </lineage>
</organism>
<evidence type="ECO:0000256" key="11">
    <source>
        <dbReference type="ARBA" id="ARBA00023242"/>
    </source>
</evidence>
<evidence type="ECO:0000256" key="2">
    <source>
        <dbReference type="ARBA" id="ARBA00004123"/>
    </source>
</evidence>
<evidence type="ECO:0000256" key="10">
    <source>
        <dbReference type="ARBA" id="ARBA00023163"/>
    </source>
</evidence>
<dbReference type="Pfam" id="PF00096">
    <property type="entry name" value="zf-C2H2"/>
    <property type="match status" value="2"/>
</dbReference>
<gene>
    <name evidence="14" type="ORF">MNOR_LOCUS20398</name>
</gene>
<comment type="function">
    <text evidence="1">May be involved in transcriptional regulation.</text>
</comment>
<comment type="similarity">
    <text evidence="3">Belongs to the krueppel C2H2-type zinc-finger protein family.</text>
</comment>
<dbReference type="SUPFAM" id="SSF57667">
    <property type="entry name" value="beta-beta-alpha zinc fingers"/>
    <property type="match status" value="1"/>
</dbReference>